<proteinExistence type="predicted"/>
<gene>
    <name evidence="1" type="ORF">PGTUg99_004595</name>
</gene>
<sequence>MPLVLKLDSGCQLSSATGAVSGFREAAELHCLPPLATQETGAETWDRKRGLPQAHFCPLNCTTGDISMNYSTM</sequence>
<accession>A0A5B0LI98</accession>
<dbReference type="Proteomes" id="UP000325313">
    <property type="component" value="Unassembled WGS sequence"/>
</dbReference>
<reference evidence="1 2" key="1">
    <citation type="submission" date="2019-05" db="EMBL/GenBank/DDBJ databases">
        <title>Emergence of the Ug99 lineage of the wheat stem rust pathogen through somatic hybridization.</title>
        <authorList>
            <person name="Li F."/>
            <person name="Upadhyaya N.M."/>
            <person name="Sperschneider J."/>
            <person name="Matny O."/>
            <person name="Nguyen-Phuc H."/>
            <person name="Mago R."/>
            <person name="Raley C."/>
            <person name="Miller M.E."/>
            <person name="Silverstein K.A.T."/>
            <person name="Henningsen E."/>
            <person name="Hirsch C.D."/>
            <person name="Visser B."/>
            <person name="Pretorius Z.A."/>
            <person name="Steffenson B.J."/>
            <person name="Schwessinger B."/>
            <person name="Dodds P.N."/>
            <person name="Figueroa M."/>
        </authorList>
    </citation>
    <scope>NUCLEOTIDE SEQUENCE [LARGE SCALE GENOMIC DNA]</scope>
    <source>
        <strain evidence="1 2">Ug99</strain>
    </source>
</reference>
<evidence type="ECO:0000313" key="1">
    <source>
        <dbReference type="EMBL" id="KAA1064005.1"/>
    </source>
</evidence>
<comment type="caution">
    <text evidence="1">The sequence shown here is derived from an EMBL/GenBank/DDBJ whole genome shotgun (WGS) entry which is preliminary data.</text>
</comment>
<protein>
    <submittedName>
        <fullName evidence="1">Uncharacterized protein</fullName>
    </submittedName>
</protein>
<organism evidence="1 2">
    <name type="scientific">Puccinia graminis f. sp. tritici</name>
    <dbReference type="NCBI Taxonomy" id="56615"/>
    <lineage>
        <taxon>Eukaryota</taxon>
        <taxon>Fungi</taxon>
        <taxon>Dikarya</taxon>
        <taxon>Basidiomycota</taxon>
        <taxon>Pucciniomycotina</taxon>
        <taxon>Pucciniomycetes</taxon>
        <taxon>Pucciniales</taxon>
        <taxon>Pucciniaceae</taxon>
        <taxon>Puccinia</taxon>
    </lineage>
</organism>
<evidence type="ECO:0000313" key="2">
    <source>
        <dbReference type="Proteomes" id="UP000325313"/>
    </source>
</evidence>
<dbReference type="AlphaFoldDB" id="A0A5B0LI98"/>
<name>A0A5B0LI98_PUCGR</name>
<dbReference type="EMBL" id="VDEP01000517">
    <property type="protein sequence ID" value="KAA1064005.1"/>
    <property type="molecule type" value="Genomic_DNA"/>
</dbReference>